<dbReference type="RefSeq" id="XP_024328086.1">
    <property type="nucleotide sequence ID" value="XM_024464586.1"/>
</dbReference>
<name>A0A177ALA7_9PEZI</name>
<sequence length="139" mass="15395">MSVTTSDKVHLQQRQLGEQAQRSLKAIQDWLSTEAPPVMFTPHAEDFHLCVDPQMYKTIKPLLEELDLVTNKGVSVVRIPGPKSAPFYSDKGPAYIIPIRVDEGTKPAVSNCPLIPGQSTYITTGVYISPKIDLMFVIV</sequence>
<dbReference type="OrthoDB" id="3882355at2759"/>
<proteinExistence type="predicted"/>
<evidence type="ECO:0000313" key="1">
    <source>
        <dbReference type="EMBL" id="OAF62815.1"/>
    </source>
</evidence>
<dbReference type="AlphaFoldDB" id="A0A177ALA7"/>
<dbReference type="GeneID" id="36283992"/>
<organism evidence="1">
    <name type="scientific">Pseudogymnoascus destructans</name>
    <dbReference type="NCBI Taxonomy" id="655981"/>
    <lineage>
        <taxon>Eukaryota</taxon>
        <taxon>Fungi</taxon>
        <taxon>Dikarya</taxon>
        <taxon>Ascomycota</taxon>
        <taxon>Pezizomycotina</taxon>
        <taxon>Leotiomycetes</taxon>
        <taxon>Thelebolales</taxon>
        <taxon>Thelebolaceae</taxon>
        <taxon>Pseudogymnoascus</taxon>
    </lineage>
</organism>
<reference evidence="1" key="1">
    <citation type="submission" date="2016-03" db="EMBL/GenBank/DDBJ databases">
        <title>Updated assembly of Pseudogymnoascus destructans, the fungus causing white-nose syndrome of bats.</title>
        <authorList>
            <person name="Palmer J.M."/>
            <person name="Drees K.P."/>
            <person name="Foster J.T."/>
            <person name="Lindner D.L."/>
        </authorList>
    </citation>
    <scope>NUCLEOTIDE SEQUENCE [LARGE SCALE GENOMIC DNA]</scope>
    <source>
        <strain evidence="1">20631-21</strain>
    </source>
</reference>
<accession>A0A177ALA7</accession>
<gene>
    <name evidence="1" type="ORF">VC83_00899</name>
</gene>
<dbReference type="EMBL" id="KV441387">
    <property type="protein sequence ID" value="OAF62815.1"/>
    <property type="molecule type" value="Genomic_DNA"/>
</dbReference>
<dbReference type="Proteomes" id="UP000077154">
    <property type="component" value="Unassembled WGS sequence"/>
</dbReference>
<dbReference type="VEuPathDB" id="FungiDB:GMDG_00050"/>
<protein>
    <submittedName>
        <fullName evidence="1">Uncharacterized protein</fullName>
    </submittedName>
</protein>